<keyword evidence="4" id="KW-1185">Reference proteome</keyword>
<dbReference type="GO" id="GO:0003677">
    <property type="term" value="F:DNA binding"/>
    <property type="evidence" value="ECO:0007669"/>
    <property type="project" value="InterPro"/>
</dbReference>
<dbReference type="RefSeq" id="WP_240324995.1">
    <property type="nucleotide sequence ID" value="NZ_QTTQ01000011.1"/>
</dbReference>
<dbReference type="AlphaFoldDB" id="A0A3D9RLC8"/>
<protein>
    <submittedName>
        <fullName evidence="3">Type III restriction enzyme</fullName>
    </submittedName>
</protein>
<dbReference type="GO" id="GO:0005524">
    <property type="term" value="F:ATP binding"/>
    <property type="evidence" value="ECO:0007669"/>
    <property type="project" value="InterPro"/>
</dbReference>
<dbReference type="InterPro" id="IPR006935">
    <property type="entry name" value="Helicase/UvrB_N"/>
</dbReference>
<dbReference type="SUPFAM" id="SSF52540">
    <property type="entry name" value="P-loop containing nucleoside triphosphate hydrolases"/>
    <property type="match status" value="2"/>
</dbReference>
<dbReference type="InterPro" id="IPR027417">
    <property type="entry name" value="P-loop_NTPase"/>
</dbReference>
<accession>A0A3D9RLC8</accession>
<feature type="domain" description="Helicase/UvrB N-terminal" evidence="1">
    <location>
        <begin position="14"/>
        <end position="261"/>
    </location>
</feature>
<dbReference type="Gene3D" id="3.40.50.300">
    <property type="entry name" value="P-loop containing nucleotide triphosphate hydrolases"/>
    <property type="match status" value="2"/>
</dbReference>
<proteinExistence type="predicted"/>
<sequence length="1004" mass="115573">MAKEMKLKFEGNLEYQQEAIKAIVDIFEGQEICRTNFTVAPLQNSDGQASMFNTDLGVGNKLSLIDEELLENVRKIQLRNGLKQTKTLASKDFSIEMETGTGKTYVYLRSIFEMNQKFGFTKFIIVVPSIAIKEGTNKSLDITKDHFKGIYDNVNYDFFTYDSSKLEQVRSFATNDYIQIMVINIDAFRKSFTDPSKETTANIIHRTNDKLSGYKPIDYINSTNPIVIIDEPQSVDTTPKAKEAINSLNPLCTFRYSATHKDKHNLMYKLDSVDAYEQKLVKQIEVASIEVENVHNQAYIKFLKVDNKNGLRAYVEVDSFKNGKLTREKKWVKQGVDLYEDVTRREVYEGYIVKDISAEPGNEYIDFTSKADYLTLGQIIGSVDDGLIKRKQISKTIEEHLNKELFLNPKNIKVLSLFFLDKVSNYRVYDGDGNATNGKYAQMFEEEYLNLIKHPKYKTLFEGIKDMDSDISDIHNGYFSIDKKSKKSNKKDKYEYFKDSSGTTNADDDAYNLIMKDKERLLSFDSKLRFIFSHSALKEGWDNPNVFQICTLNETSSEMKKRQEIGRGLRLAVNQEGVRVRGFEVNTLTVMANESYEDFVSELQKEIEKDTGIRFGILEAHTFANLVTGFDEEDKKYFGEENSGKLFDYMLEKGYVDLKGKVQDSLKTDLKNNDVEVPETYEYLKNPIIKTLKKIAGNLNVKNAEERKHIKINKQVFLSEDFKSLWDKVKYKTTYSVKFDTDKLIEKCAESIRDNLVAGRGKFIFKKARTEITKGGIEAKESSISTSLVDSKYINLPDIVSYLQNETNLTRKTIVDILVKSGRLDAFKNNPQRFIDESIRLIKTEMRHFIVDGISYQKIGEGDYYKQELFEEDELVGYLKQNLEESTKSPFDHVIYDSAIEKDITKDFELSEEVKVYAKLPSWFKIDTPLGTYNPDWAVLWDDGISSKLYFIIETKGTLSWEFLRPTEKGKIECGKKHFEALGDNIKLEVANSYESFVDIVTGK</sequence>
<organism evidence="3 4">
    <name type="scientific">Lutibacter oceani</name>
    <dbReference type="NCBI Taxonomy" id="1853311"/>
    <lineage>
        <taxon>Bacteria</taxon>
        <taxon>Pseudomonadati</taxon>
        <taxon>Bacteroidota</taxon>
        <taxon>Flavobacteriia</taxon>
        <taxon>Flavobacteriales</taxon>
        <taxon>Flavobacteriaceae</taxon>
        <taxon>Lutibacter</taxon>
    </lineage>
</organism>
<dbReference type="Proteomes" id="UP000256429">
    <property type="component" value="Unassembled WGS sequence"/>
</dbReference>
<evidence type="ECO:0000313" key="3">
    <source>
        <dbReference type="EMBL" id="REE80683.1"/>
    </source>
</evidence>
<dbReference type="GO" id="GO:0015668">
    <property type="term" value="F:type III site-specific deoxyribonuclease activity"/>
    <property type="evidence" value="ECO:0007669"/>
    <property type="project" value="InterPro"/>
</dbReference>
<dbReference type="Pfam" id="PF19778">
    <property type="entry name" value="RE_endonuc"/>
    <property type="match status" value="1"/>
</dbReference>
<dbReference type="InterPro" id="IPR045572">
    <property type="entry name" value="RE_endonuc_C"/>
</dbReference>
<gene>
    <name evidence="3" type="ORF">BX611_2335</name>
</gene>
<comment type="caution">
    <text evidence="3">The sequence shown here is derived from an EMBL/GenBank/DDBJ whole genome shotgun (WGS) entry which is preliminary data.</text>
</comment>
<feature type="domain" description="Type III restriction enzyme C-terminal endonuclease" evidence="2">
    <location>
        <begin position="888"/>
        <end position="991"/>
    </location>
</feature>
<evidence type="ECO:0000259" key="1">
    <source>
        <dbReference type="Pfam" id="PF04851"/>
    </source>
</evidence>
<evidence type="ECO:0000313" key="4">
    <source>
        <dbReference type="Proteomes" id="UP000256429"/>
    </source>
</evidence>
<dbReference type="Pfam" id="PF04851">
    <property type="entry name" value="ResIII"/>
    <property type="match status" value="1"/>
</dbReference>
<dbReference type="EMBL" id="QTTQ01000011">
    <property type="protein sequence ID" value="REE80683.1"/>
    <property type="molecule type" value="Genomic_DNA"/>
</dbReference>
<reference evidence="3 4" key="1">
    <citation type="submission" date="2018-08" db="EMBL/GenBank/DDBJ databases">
        <title>Genomic Encyclopedia of Type Strains, Phase III (KMG-III): the genomes of soil and plant-associated and newly described type strains.</title>
        <authorList>
            <person name="Whitman W."/>
        </authorList>
    </citation>
    <scope>NUCLEOTIDE SEQUENCE [LARGE SCALE GENOMIC DNA]</scope>
    <source>
        <strain evidence="3 4">325-5</strain>
    </source>
</reference>
<evidence type="ECO:0000259" key="2">
    <source>
        <dbReference type="Pfam" id="PF19778"/>
    </source>
</evidence>
<name>A0A3D9RLC8_9FLAO</name>